<evidence type="ECO:0000313" key="2">
    <source>
        <dbReference type="EMBL" id="QDC39655.1"/>
    </source>
</evidence>
<dbReference type="InterPro" id="IPR043133">
    <property type="entry name" value="GTP-CH-I_C/QueF"/>
</dbReference>
<proteinExistence type="predicted"/>
<dbReference type="GO" id="GO:0004150">
    <property type="term" value="F:dihydroneopterin aldolase activity"/>
    <property type="evidence" value="ECO:0007669"/>
    <property type="project" value="InterPro"/>
</dbReference>
<organism evidence="2 3">
    <name type="scientific">Sphingobium fuliginis ATCC 27551</name>
    <dbReference type="NCBI Taxonomy" id="1208342"/>
    <lineage>
        <taxon>Bacteria</taxon>
        <taxon>Pseudomonadati</taxon>
        <taxon>Pseudomonadota</taxon>
        <taxon>Alphaproteobacteria</taxon>
        <taxon>Sphingomonadales</taxon>
        <taxon>Sphingomonadaceae</taxon>
        <taxon>Sphingobium</taxon>
    </lineage>
</organism>
<dbReference type="KEGG" id="sufl:FIL70_20915"/>
<feature type="domain" description="Dihydroneopterin aldolase/epimerase" evidence="1">
    <location>
        <begin position="12"/>
        <end position="119"/>
    </location>
</feature>
<dbReference type="SUPFAM" id="SSF55620">
    <property type="entry name" value="Tetrahydrobiopterin biosynthesis enzymes-like"/>
    <property type="match status" value="1"/>
</dbReference>
<dbReference type="AlphaFoldDB" id="A0A5B8CL55"/>
<dbReference type="Gene3D" id="3.30.1130.10">
    <property type="match status" value="1"/>
</dbReference>
<name>A0A5B8CL55_SPHSA</name>
<dbReference type="EMBL" id="CP041017">
    <property type="protein sequence ID" value="QDC39655.1"/>
    <property type="molecule type" value="Genomic_DNA"/>
</dbReference>
<dbReference type="Proteomes" id="UP000311469">
    <property type="component" value="Chromosome cSF2"/>
</dbReference>
<dbReference type="Pfam" id="PF02152">
    <property type="entry name" value="FolB"/>
    <property type="match status" value="1"/>
</dbReference>
<protein>
    <submittedName>
        <fullName evidence="2">Dihydroneopterin aldolase</fullName>
    </submittedName>
</protein>
<sequence length="130" mass="14359">MVEVISVLSTVVRVRNLSILADVGINIDEIGRRQPLVLDIEATLRDVAPSRLDETIDYRRIVAAAQGLCDEHIPLIEDFAIRLGHICLGWPQVRSLVIAIDKPFAVDRALAGVRIAMARDRATTHQGETI</sequence>
<reference evidence="2 3" key="1">
    <citation type="submission" date="2019-06" db="EMBL/GenBank/DDBJ databases">
        <title>Genome organization and adaptive potential of archetypical organophosphate degarding Sphingobium fuliginis ATCC 27551.</title>
        <authorList>
            <person name="Sarwar A."/>
            <person name="Parthasarathy S."/>
            <person name="Singh C."/>
            <person name="Siddavattam D."/>
        </authorList>
    </citation>
    <scope>NUCLEOTIDE SEQUENCE [LARGE SCALE GENOMIC DNA]</scope>
    <source>
        <strain evidence="2 3">ATCC 27551</strain>
    </source>
</reference>
<accession>A0A5B8CL55</accession>
<dbReference type="InterPro" id="IPR006157">
    <property type="entry name" value="FolB_dom"/>
</dbReference>
<evidence type="ECO:0000259" key="1">
    <source>
        <dbReference type="SMART" id="SM00905"/>
    </source>
</evidence>
<dbReference type="RefSeq" id="WP_140043241.1">
    <property type="nucleotide sequence ID" value="NZ_CP041017.1"/>
</dbReference>
<dbReference type="GO" id="GO:0006760">
    <property type="term" value="P:folic acid-containing compound metabolic process"/>
    <property type="evidence" value="ECO:0007669"/>
    <property type="project" value="InterPro"/>
</dbReference>
<evidence type="ECO:0000313" key="3">
    <source>
        <dbReference type="Proteomes" id="UP000311469"/>
    </source>
</evidence>
<gene>
    <name evidence="2" type="ORF">FIL70_20915</name>
</gene>
<dbReference type="SMART" id="SM00905">
    <property type="entry name" value="FolB"/>
    <property type="match status" value="1"/>
</dbReference>